<dbReference type="RefSeq" id="WP_166095391.1">
    <property type="nucleotide sequence ID" value="NZ_CP049871.1"/>
</dbReference>
<evidence type="ECO:0000313" key="4">
    <source>
        <dbReference type="Proteomes" id="UP000502502"/>
    </source>
</evidence>
<evidence type="ECO:0000259" key="2">
    <source>
        <dbReference type="Pfam" id="PF07885"/>
    </source>
</evidence>
<reference evidence="3 4" key="1">
    <citation type="submission" date="2020-03" db="EMBL/GenBank/DDBJ databases">
        <title>Sphingomonas sp. nov., isolated from fish.</title>
        <authorList>
            <person name="Hyun D.-W."/>
            <person name="Bae J.-W."/>
        </authorList>
    </citation>
    <scope>NUCLEOTIDE SEQUENCE [LARGE SCALE GENOMIC DNA]</scope>
    <source>
        <strain evidence="3 4">HDW15C</strain>
    </source>
</reference>
<proteinExistence type="predicted"/>
<dbReference type="SUPFAM" id="SSF81324">
    <property type="entry name" value="Voltage-gated potassium channels"/>
    <property type="match status" value="1"/>
</dbReference>
<keyword evidence="1" id="KW-1133">Transmembrane helix</keyword>
<feature type="domain" description="Potassium channel" evidence="2">
    <location>
        <begin position="70"/>
        <end position="141"/>
    </location>
</feature>
<feature type="transmembrane region" description="Helical" evidence="1">
    <location>
        <begin position="117"/>
        <end position="138"/>
    </location>
</feature>
<dbReference type="Proteomes" id="UP000502502">
    <property type="component" value="Chromosome"/>
</dbReference>
<keyword evidence="1" id="KW-0812">Transmembrane</keyword>
<feature type="transmembrane region" description="Helical" evidence="1">
    <location>
        <begin position="14"/>
        <end position="35"/>
    </location>
</feature>
<evidence type="ECO:0000256" key="1">
    <source>
        <dbReference type="SAM" id="Phobius"/>
    </source>
</evidence>
<organism evidence="3 4">
    <name type="scientific">Sphingomonas sinipercae</name>
    <dbReference type="NCBI Taxonomy" id="2714944"/>
    <lineage>
        <taxon>Bacteria</taxon>
        <taxon>Pseudomonadati</taxon>
        <taxon>Pseudomonadota</taxon>
        <taxon>Alphaproteobacteria</taxon>
        <taxon>Sphingomonadales</taxon>
        <taxon>Sphingomonadaceae</taxon>
        <taxon>Sphingomonas</taxon>
    </lineage>
</organism>
<dbReference type="GO" id="GO:0034220">
    <property type="term" value="P:monoatomic ion transmembrane transport"/>
    <property type="evidence" value="ECO:0007669"/>
    <property type="project" value="UniProtKB-KW"/>
</dbReference>
<sequence length="146" mass="16296">MEQEIVPMHLWTQLAVSAGFVLLMVLIHGLGLLGIGKIPTFEEKRLERHKMDFSALLMLASTGVLLFLLHFIEIFVFAVFYVVMETGVPTFADALYFSASAYATLGATEHVPERWRLIGAFEAVIGFVLIGWSTAFVARMMDKLQA</sequence>
<feature type="transmembrane region" description="Helical" evidence="1">
    <location>
        <begin position="56"/>
        <end position="83"/>
    </location>
</feature>
<protein>
    <submittedName>
        <fullName evidence="3">Two pore domain potassium channel family protein</fullName>
    </submittedName>
</protein>
<dbReference type="Pfam" id="PF07885">
    <property type="entry name" value="Ion_trans_2"/>
    <property type="match status" value="1"/>
</dbReference>
<keyword evidence="3" id="KW-0813">Transport</keyword>
<gene>
    <name evidence="3" type="ORF">G7078_09425</name>
</gene>
<dbReference type="KEGG" id="ssin:G7078_09425"/>
<name>A0A6G7ZPV6_9SPHN</name>
<dbReference type="AlphaFoldDB" id="A0A6G7ZPV6"/>
<keyword evidence="4" id="KW-1185">Reference proteome</keyword>
<dbReference type="InterPro" id="IPR013099">
    <property type="entry name" value="K_chnl_dom"/>
</dbReference>
<keyword evidence="1" id="KW-0472">Membrane</keyword>
<keyword evidence="3" id="KW-0407">Ion channel</keyword>
<dbReference type="Gene3D" id="1.10.287.70">
    <property type="match status" value="1"/>
</dbReference>
<evidence type="ECO:0000313" key="3">
    <source>
        <dbReference type="EMBL" id="QIL02973.1"/>
    </source>
</evidence>
<keyword evidence="3" id="KW-0406">Ion transport</keyword>
<accession>A0A6G7ZPV6</accession>
<dbReference type="EMBL" id="CP049871">
    <property type="protein sequence ID" value="QIL02973.1"/>
    <property type="molecule type" value="Genomic_DNA"/>
</dbReference>